<dbReference type="PANTHER" id="PTHR13844">
    <property type="entry name" value="SWI/SNF-RELATED MATRIX-ASSOCIATED ACTIN-DEPENDENT REGULATOR OF CHROMATIN SUBFAMILY D"/>
    <property type="match status" value="1"/>
</dbReference>
<dbReference type="Proteomes" id="UP001176961">
    <property type="component" value="Unassembled WGS sequence"/>
</dbReference>
<evidence type="ECO:0000313" key="5">
    <source>
        <dbReference type="Proteomes" id="UP001176961"/>
    </source>
</evidence>
<feature type="region of interest" description="Disordered" evidence="1">
    <location>
        <begin position="142"/>
        <end position="174"/>
    </location>
</feature>
<feature type="domain" description="DM2" evidence="2">
    <location>
        <begin position="178"/>
        <end position="255"/>
    </location>
</feature>
<dbReference type="PROSITE" id="PS51925">
    <property type="entry name" value="SWIB_MDM2"/>
    <property type="match status" value="1"/>
</dbReference>
<dbReference type="InterPro" id="IPR036885">
    <property type="entry name" value="SWIB_MDM2_dom_sf"/>
</dbReference>
<dbReference type="AlphaFoldDB" id="A0AA36GTS4"/>
<dbReference type="SUPFAM" id="SSF47592">
    <property type="entry name" value="SWIB/MDM2 domain"/>
    <property type="match status" value="1"/>
</dbReference>
<dbReference type="CDD" id="cd10567">
    <property type="entry name" value="SWIB-MDM2_like"/>
    <property type="match status" value="1"/>
</dbReference>
<feature type="domain" description="DEK-C" evidence="3">
    <location>
        <begin position="10"/>
        <end position="65"/>
    </location>
</feature>
<evidence type="ECO:0000259" key="3">
    <source>
        <dbReference type="PROSITE" id="PS51998"/>
    </source>
</evidence>
<evidence type="ECO:0000313" key="4">
    <source>
        <dbReference type="EMBL" id="CAJ0598210.1"/>
    </source>
</evidence>
<comment type="caution">
    <text evidence="4">The sequence shown here is derived from an EMBL/GenBank/DDBJ whole genome shotgun (WGS) entry which is preliminary data.</text>
</comment>
<proteinExistence type="predicted"/>
<dbReference type="InterPro" id="IPR014876">
    <property type="entry name" value="DEK_C"/>
</dbReference>
<dbReference type="EMBL" id="CATQJL010000223">
    <property type="protein sequence ID" value="CAJ0598210.1"/>
    <property type="molecule type" value="Genomic_DNA"/>
</dbReference>
<feature type="compositionally biased region" description="Basic residues" evidence="1">
    <location>
        <begin position="111"/>
        <end position="121"/>
    </location>
</feature>
<dbReference type="SMART" id="SM00151">
    <property type="entry name" value="SWIB"/>
    <property type="match status" value="1"/>
</dbReference>
<dbReference type="Gene3D" id="1.10.245.10">
    <property type="entry name" value="SWIB/MDM2 domain"/>
    <property type="match status" value="1"/>
</dbReference>
<feature type="compositionally biased region" description="Basic and acidic residues" evidence="1">
    <location>
        <begin position="79"/>
        <end position="93"/>
    </location>
</feature>
<feature type="compositionally biased region" description="Basic and acidic residues" evidence="1">
    <location>
        <begin position="62"/>
        <end position="72"/>
    </location>
</feature>
<dbReference type="InterPro" id="IPR019835">
    <property type="entry name" value="SWIB_domain"/>
</dbReference>
<keyword evidence="5" id="KW-1185">Reference proteome</keyword>
<dbReference type="Pfam" id="PF02201">
    <property type="entry name" value="SWIB"/>
    <property type="match status" value="1"/>
</dbReference>
<sequence length="321" mass="36331">MSSSDEDAFPVDRDAAMEAIGKMIDAEGLEKLTSSKIRAHLASTFNKDFDDFRKEVDELTRQTIERREKTKESPATNGKDAEEQKTVKLEKPASSDSDSDSDDVVDDMRASTKKKSRSRKRKVDDVGEVDLMTAVKHCRRAAADRANQVLKKTADRSRSKKKKDKNAPKKDNSGKFGRMTKLCLLSEELQGIVGARFMKRCDVIAKMWEYIKTNNLFDPKDKRFFFVDDKLRSVFQGKRFRAFSMSKPLAKHIKDTAALGGEIEQEALAEEARLRAEWLARQKASNESGIESRSTESPQIADSPQSNDLHVVRFKCLILTL</sequence>
<protein>
    <recommendedName>
        <fullName evidence="6">DM2 domain-containing protein</fullName>
    </recommendedName>
</protein>
<evidence type="ECO:0000259" key="2">
    <source>
        <dbReference type="PROSITE" id="PS51925"/>
    </source>
</evidence>
<accession>A0AA36GTS4</accession>
<name>A0AA36GTS4_CYLNA</name>
<reference evidence="4" key="1">
    <citation type="submission" date="2023-07" db="EMBL/GenBank/DDBJ databases">
        <authorList>
            <consortium name="CYATHOMIX"/>
        </authorList>
    </citation>
    <scope>NUCLEOTIDE SEQUENCE</scope>
    <source>
        <strain evidence="4">N/A</strain>
    </source>
</reference>
<dbReference type="InterPro" id="IPR003121">
    <property type="entry name" value="SWIB_MDM2_domain"/>
</dbReference>
<evidence type="ECO:0000256" key="1">
    <source>
        <dbReference type="SAM" id="MobiDB-lite"/>
    </source>
</evidence>
<dbReference type="PROSITE" id="PS51998">
    <property type="entry name" value="DEK_C"/>
    <property type="match status" value="1"/>
</dbReference>
<gene>
    <name evidence="4" type="ORF">CYNAS_LOCUS10193</name>
</gene>
<evidence type="ECO:0008006" key="6">
    <source>
        <dbReference type="Google" id="ProtNLM"/>
    </source>
</evidence>
<feature type="region of interest" description="Disordered" evidence="1">
    <location>
        <begin position="62"/>
        <end position="123"/>
    </location>
</feature>
<organism evidence="4 5">
    <name type="scientific">Cylicocyclus nassatus</name>
    <name type="common">Nematode worm</name>
    <dbReference type="NCBI Taxonomy" id="53992"/>
    <lineage>
        <taxon>Eukaryota</taxon>
        <taxon>Metazoa</taxon>
        <taxon>Ecdysozoa</taxon>
        <taxon>Nematoda</taxon>
        <taxon>Chromadorea</taxon>
        <taxon>Rhabditida</taxon>
        <taxon>Rhabditina</taxon>
        <taxon>Rhabditomorpha</taxon>
        <taxon>Strongyloidea</taxon>
        <taxon>Strongylidae</taxon>
        <taxon>Cylicocyclus</taxon>
    </lineage>
</organism>